<accession>A0A934TUK6</accession>
<gene>
    <name evidence="2" type="ORF">JJB11_17375</name>
</gene>
<feature type="compositionally biased region" description="Low complexity" evidence="1">
    <location>
        <begin position="7"/>
        <end position="18"/>
    </location>
</feature>
<evidence type="ECO:0000313" key="2">
    <source>
        <dbReference type="EMBL" id="MBK6007874.1"/>
    </source>
</evidence>
<reference evidence="2" key="1">
    <citation type="journal article" date="2012" name="J. Microbiol. Biotechnol.">
        <title>Ramlibacter ginsenosidimutans sp. nov., with ginsenoside-converting activity.</title>
        <authorList>
            <person name="Wang L."/>
            <person name="An D.S."/>
            <person name="Kim S.G."/>
            <person name="Jin F.X."/>
            <person name="Kim S.C."/>
            <person name="Lee S.T."/>
            <person name="Im W.T."/>
        </authorList>
    </citation>
    <scope>NUCLEOTIDE SEQUENCE</scope>
    <source>
        <strain evidence="2">KACC 17527</strain>
    </source>
</reference>
<reference evidence="2" key="2">
    <citation type="submission" date="2021-01" db="EMBL/GenBank/DDBJ databases">
        <authorList>
            <person name="Kang M."/>
        </authorList>
    </citation>
    <scope>NUCLEOTIDE SEQUENCE</scope>
    <source>
        <strain evidence="2">KACC 17527</strain>
    </source>
</reference>
<name>A0A934TUK6_9BURK</name>
<feature type="region of interest" description="Disordered" evidence="1">
    <location>
        <begin position="1"/>
        <end position="20"/>
    </location>
</feature>
<evidence type="ECO:0000313" key="3">
    <source>
        <dbReference type="Proteomes" id="UP000630528"/>
    </source>
</evidence>
<protein>
    <submittedName>
        <fullName evidence="2">URC4/urg3 family protein</fullName>
    </submittedName>
</protein>
<proteinExistence type="predicted"/>
<keyword evidence="3" id="KW-1185">Reference proteome</keyword>
<dbReference type="PANTHER" id="PTHR31687">
    <property type="match status" value="1"/>
</dbReference>
<dbReference type="RefSeq" id="WP_201174191.1">
    <property type="nucleotide sequence ID" value="NZ_JAEPWM010000007.1"/>
</dbReference>
<dbReference type="EMBL" id="JAEPWM010000007">
    <property type="protein sequence ID" value="MBK6007874.1"/>
    <property type="molecule type" value="Genomic_DNA"/>
</dbReference>
<dbReference type="AlphaFoldDB" id="A0A934TUK6"/>
<sequence length="423" mass="46237">MSDTHSPAAPTEAAQEAASLLRSTHTIRERCKQLLERARAGDSRWFTVDDDALPVAAHAVADLTRKRFPKGHIPLHSRWRHMEAGGVDRKAQLERMLGDVDHATRAEAMWDLAFVSVLLDAGAGPDWSYVEPATGKTFTRSEGLAVASFHAFTSGMFSSDMDHPLRVDADGLRGLITDHLASAFQVRANNPLVGLEGRAILLRRFGEAMQEQPEAFGPEVQRPSGLYAQIFAPGPDVPYTADVAVQDILSVILMTCSGIWPTSSFIEGIPLGDCWRHPAVRGEGLSDGWVPFHKLSQWLTYSLLEPVAWSGVKLRDVGALTALAEYRNGGLLMDTGVLRLRDPALAAQTWQPGDEIIVEWRAMTVSLLDELAVHVRKLMHLDAEHLPLACVLEGGTWAAGRELAQRERGGLPPLKVASDGTLF</sequence>
<dbReference type="Pfam" id="PF07958">
    <property type="entry name" value="DUF1688"/>
    <property type="match status" value="1"/>
</dbReference>
<comment type="caution">
    <text evidence="2">The sequence shown here is derived from an EMBL/GenBank/DDBJ whole genome shotgun (WGS) entry which is preliminary data.</text>
</comment>
<organism evidence="2 3">
    <name type="scientific">Ramlibacter ginsenosidimutans</name>
    <dbReference type="NCBI Taxonomy" id="502333"/>
    <lineage>
        <taxon>Bacteria</taxon>
        <taxon>Pseudomonadati</taxon>
        <taxon>Pseudomonadota</taxon>
        <taxon>Betaproteobacteria</taxon>
        <taxon>Burkholderiales</taxon>
        <taxon>Comamonadaceae</taxon>
        <taxon>Ramlibacter</taxon>
    </lineage>
</organism>
<dbReference type="PANTHER" id="PTHR31687:SF3">
    <property type="entry name" value="PROTEIN URG3"/>
    <property type="match status" value="1"/>
</dbReference>
<dbReference type="Proteomes" id="UP000630528">
    <property type="component" value="Unassembled WGS sequence"/>
</dbReference>
<dbReference type="InterPro" id="IPR012469">
    <property type="entry name" value="DUF1688"/>
</dbReference>
<evidence type="ECO:0000256" key="1">
    <source>
        <dbReference type="SAM" id="MobiDB-lite"/>
    </source>
</evidence>